<evidence type="ECO:0000256" key="1">
    <source>
        <dbReference type="SAM" id="SignalP"/>
    </source>
</evidence>
<protein>
    <recommendedName>
        <fullName evidence="4">Secreted protein</fullName>
    </recommendedName>
</protein>
<feature type="chain" id="PRO_5003852940" description="Secreted protein" evidence="1">
    <location>
        <begin position="26"/>
        <end position="233"/>
    </location>
</feature>
<dbReference type="AlphaFoldDB" id="K1X7W7"/>
<dbReference type="HOGENOM" id="CLU_1190134_0_0_1"/>
<dbReference type="EMBL" id="JH921438">
    <property type="protein sequence ID" value="EKD16733.1"/>
    <property type="molecule type" value="Genomic_DNA"/>
</dbReference>
<keyword evidence="3" id="KW-1185">Reference proteome</keyword>
<feature type="signal peptide" evidence="1">
    <location>
        <begin position="1"/>
        <end position="25"/>
    </location>
</feature>
<dbReference type="InParanoid" id="K1X7W7"/>
<organism evidence="2 3">
    <name type="scientific">Marssonina brunnea f. sp. multigermtubi (strain MB_m1)</name>
    <name type="common">Marssonina leaf spot fungus</name>
    <dbReference type="NCBI Taxonomy" id="1072389"/>
    <lineage>
        <taxon>Eukaryota</taxon>
        <taxon>Fungi</taxon>
        <taxon>Dikarya</taxon>
        <taxon>Ascomycota</taxon>
        <taxon>Pezizomycotina</taxon>
        <taxon>Leotiomycetes</taxon>
        <taxon>Helotiales</taxon>
        <taxon>Drepanopezizaceae</taxon>
        <taxon>Drepanopeziza</taxon>
    </lineage>
</organism>
<reference evidence="2 3" key="1">
    <citation type="journal article" date="2012" name="BMC Genomics">
        <title>Sequencing the genome of Marssonina brunnea reveals fungus-poplar co-evolution.</title>
        <authorList>
            <person name="Zhu S."/>
            <person name="Cao Y.-Z."/>
            <person name="Jiang C."/>
            <person name="Tan B.-Y."/>
            <person name="Wang Z."/>
            <person name="Feng S."/>
            <person name="Zhang L."/>
            <person name="Su X.-H."/>
            <person name="Brejova B."/>
            <person name="Vinar T."/>
            <person name="Xu M."/>
            <person name="Wang M.-X."/>
            <person name="Zhang S.-G."/>
            <person name="Huang M.-R."/>
            <person name="Wu R."/>
            <person name="Zhou Y."/>
        </authorList>
    </citation>
    <scope>NUCLEOTIDE SEQUENCE [LARGE SCALE GENOMIC DNA]</scope>
    <source>
        <strain evidence="2 3">MB_m1</strain>
    </source>
</reference>
<accession>K1X7W7</accession>
<evidence type="ECO:0000313" key="2">
    <source>
        <dbReference type="EMBL" id="EKD16733.1"/>
    </source>
</evidence>
<dbReference type="OrthoDB" id="3466524at2759"/>
<dbReference type="KEGG" id="mbe:MBM_05202"/>
<proteinExistence type="predicted"/>
<dbReference type="STRING" id="1072389.K1X7W7"/>
<name>K1X7W7_MARBU</name>
<sequence>MQVTILTLLNLMLLMVFSPLTHVAALAIPAELSSSLDGMGQNLEMEGYKMGTMTFNGTYTGLPGTIVASGSFEEIIAQVQKDHPHLNKRSVKTGRAESVKLAPDISVGSLAPQIFLGALSSQQSANRYYSQGLFCDNKARAWNNNIRKAIAVIRGANGLCYADPHTCVKVICSSGTNIVYCNDSDYGLEADCTFFADSAEAIIRGCNSNGWTAGKLTDYDQHYSLQVSVSFCI</sequence>
<evidence type="ECO:0008006" key="4">
    <source>
        <dbReference type="Google" id="ProtNLM"/>
    </source>
</evidence>
<evidence type="ECO:0000313" key="3">
    <source>
        <dbReference type="Proteomes" id="UP000006753"/>
    </source>
</evidence>
<gene>
    <name evidence="2" type="ORF">MBM_05202</name>
</gene>
<keyword evidence="1" id="KW-0732">Signal</keyword>
<dbReference type="Proteomes" id="UP000006753">
    <property type="component" value="Unassembled WGS sequence"/>
</dbReference>